<keyword evidence="10" id="KW-0770">Synapse</keyword>
<comment type="function">
    <text evidence="14">Calmodulin-binding scaffolding protein which is the center of the striatin-interacting phosphatase and kinase (STRIPAK) complexes. STRIPAK complexes have critical roles in protein (de)phosphorylation and are regulators of multiple signaling pathways including Hippo, MAPK, nuclear receptor and cytoskeleton remodeling. Different types of STRIPAK complexes are involved in a variety of biological processes such as cell growth, differentiation, apoptosis, metabolism and immune regulation.</text>
</comment>
<dbReference type="PROSITE" id="PS50082">
    <property type="entry name" value="WD_REPEATS_2"/>
    <property type="match status" value="4"/>
</dbReference>
<dbReference type="FunFam" id="2.130.10.10:FF:000079">
    <property type="entry name" value="striatin isoform X1"/>
    <property type="match status" value="1"/>
</dbReference>
<dbReference type="PANTHER" id="PTHR15653">
    <property type="entry name" value="STRIATIN"/>
    <property type="match status" value="1"/>
</dbReference>
<dbReference type="PRINTS" id="PR00320">
    <property type="entry name" value="GPROTEINBRPT"/>
</dbReference>
<feature type="region of interest" description="Disordered" evidence="19">
    <location>
        <begin position="259"/>
        <end position="285"/>
    </location>
</feature>
<dbReference type="InterPro" id="IPR051488">
    <property type="entry name" value="WD_repeat_striatin"/>
</dbReference>
<dbReference type="FunFam" id="2.130.10.10:FF:001505">
    <property type="entry name" value="Striatin"/>
    <property type="match status" value="1"/>
</dbReference>
<dbReference type="SUPFAM" id="SSF50978">
    <property type="entry name" value="WD40 repeat-like"/>
    <property type="match status" value="1"/>
</dbReference>
<comment type="subunit">
    <text evidence="15">Part of the core of STRIPAK complexes composed of PP2A catalytic and scaffolding subunits, the striatins (PP2A regulatory subunits), the striatin-associated proteins MOB4, STRIP1 and STRIP2, PDCD10 and members of the STE20 kinases, such as STK24 and STK26. Interacts with CTTNBP2; this interaction may regulate dendritic spine distribution of STRN. Activation of glutamate receptors weakens the interaction with CTTNBP2.</text>
</comment>
<evidence type="ECO:0000256" key="9">
    <source>
        <dbReference type="ARBA" id="ARBA00022860"/>
    </source>
</evidence>
<feature type="region of interest" description="Disordered" evidence="19">
    <location>
        <begin position="96"/>
        <end position="119"/>
    </location>
</feature>
<dbReference type="CDD" id="cd00200">
    <property type="entry name" value="WD40"/>
    <property type="match status" value="1"/>
</dbReference>
<gene>
    <name evidence="21" type="primary">Strn</name>
    <name evidence="21" type="ORF">LEPASP_R11010</name>
</gene>
<dbReference type="Gene3D" id="2.130.10.10">
    <property type="entry name" value="YVTN repeat-like/Quinoprotein amine dehydrogenase"/>
    <property type="match status" value="3"/>
</dbReference>
<feature type="compositionally biased region" description="Basic and acidic residues" evidence="19">
    <location>
        <begin position="270"/>
        <end position="285"/>
    </location>
</feature>
<keyword evidence="22" id="KW-1185">Reference proteome</keyword>
<dbReference type="PROSITE" id="PS50294">
    <property type="entry name" value="WD_REPEATS_REGION"/>
    <property type="match status" value="3"/>
</dbReference>
<feature type="repeat" description="WD" evidence="17">
    <location>
        <begin position="536"/>
        <end position="568"/>
    </location>
</feature>
<evidence type="ECO:0000256" key="8">
    <source>
        <dbReference type="ARBA" id="ARBA00022737"/>
    </source>
</evidence>
<dbReference type="Pfam" id="PF00400">
    <property type="entry name" value="WD40"/>
    <property type="match status" value="5"/>
</dbReference>
<keyword evidence="11 18" id="KW-0175">Coiled coil</keyword>
<dbReference type="FunFam" id="1.20.5.300:FF:000001">
    <property type="entry name" value="striatin isoform X1"/>
    <property type="match status" value="1"/>
</dbReference>
<evidence type="ECO:0000256" key="14">
    <source>
        <dbReference type="ARBA" id="ARBA00058972"/>
    </source>
</evidence>
<dbReference type="EMBL" id="VXAX01004535">
    <property type="protein sequence ID" value="NXL76836.1"/>
    <property type="molecule type" value="Genomic_DNA"/>
</dbReference>
<dbReference type="GO" id="GO:0070016">
    <property type="term" value="F:armadillo repeat domain binding"/>
    <property type="evidence" value="ECO:0007669"/>
    <property type="project" value="TreeGrafter"/>
</dbReference>
<evidence type="ECO:0000313" key="22">
    <source>
        <dbReference type="Proteomes" id="UP000558164"/>
    </source>
</evidence>
<evidence type="ECO:0000256" key="2">
    <source>
        <dbReference type="ARBA" id="ARBA00004496"/>
    </source>
</evidence>
<name>A0A7L0VCS8_9PASE</name>
<evidence type="ECO:0000256" key="1">
    <source>
        <dbReference type="ARBA" id="ARBA00004170"/>
    </source>
</evidence>
<comment type="caution">
    <text evidence="21">The sequence shown here is derived from an EMBL/GenBank/DDBJ whole genome shotgun (WGS) entry which is preliminary data.</text>
</comment>
<evidence type="ECO:0000256" key="16">
    <source>
        <dbReference type="ARBA" id="ARBA00073140"/>
    </source>
</evidence>
<evidence type="ECO:0000256" key="5">
    <source>
        <dbReference type="ARBA" id="ARBA00022490"/>
    </source>
</evidence>
<dbReference type="GO" id="GO:0016020">
    <property type="term" value="C:membrane"/>
    <property type="evidence" value="ECO:0007669"/>
    <property type="project" value="UniProtKB-SubCell"/>
</dbReference>
<dbReference type="GO" id="GO:0005737">
    <property type="term" value="C:cytoplasm"/>
    <property type="evidence" value="ECO:0007669"/>
    <property type="project" value="UniProtKB-SubCell"/>
</dbReference>
<dbReference type="InterPro" id="IPR020472">
    <property type="entry name" value="WD40_PAC1"/>
</dbReference>
<sequence>GGVSASGAAAPLSASRAQYSVPGILHFLQHEWGRFEAERAEWEAERAELQAQIAFLQGERKGQENLKKDLVRRIKMLEYALKQERAKYHKLKYGTELNQGDMKPPNYDSDEGNETEIQPQQNSQLIWKQGRQLLRQYLQEVGYTDTILDVKSKRVRALLGLSSDASEKENRNQEPMVNGTEGQIKENAMIGKPELTDSASLLETFKFLENAAADFSDEEDEEDIEGREKTIIDTATIVRKRVLSDSSEDRDTEEALKEFDFLVTSDDGDGESRSSGDGTDWEKEDQCLMPEAWNVDQGVITKLKEQYKKERKGKKGVKRPNRSKLQDMLANLRDVDDLPSLQPSVAPSSRPSSSRLIEHEINRTDEVEALTFPPSAGKSFIMGTDEALENELGLGELAGLTVANEADSLTYDIANNKDALRKTWNPKFTLRSHFDGIRGLAFHPVEPVLITASEDHTLKMWNLQKTAPAKKSASLDVEPIYTFRAHNGPVLCVVMSSNGEQCYSGGTDGLIHGWNTTNPNIDPYDSYDPSVLRGAFVGHTDAVWGLVYSGAHQRLLSCSADGTIRLWKATEIAPALNIFNDNQEMGIPSSVDLVSSDPSLMVASFNSGHTSIFNMETRQRILTLESSVDTTVSSSCQINRVISHPTLPISITAHEDRHIKFYDNNTGKLIHSMVAHLDAVTSLAVDPNGLYLMSGSHDCSIRLWNLESKTCIQEFTAHRKKFDESIHDVAFHPSKCYIASAGADALAKVFV</sequence>
<evidence type="ECO:0000256" key="12">
    <source>
        <dbReference type="ARBA" id="ARBA00023136"/>
    </source>
</evidence>
<dbReference type="InterPro" id="IPR013258">
    <property type="entry name" value="Striatin_N"/>
</dbReference>
<feature type="repeat" description="WD" evidence="17">
    <location>
        <begin position="430"/>
        <end position="471"/>
    </location>
</feature>
<evidence type="ECO:0000256" key="3">
    <source>
        <dbReference type="ARBA" id="ARBA00004552"/>
    </source>
</evidence>
<accession>A0A7L0VCS8</accession>
<protein>
    <recommendedName>
        <fullName evidence="16">Striatin</fullName>
    </recommendedName>
</protein>
<dbReference type="PANTHER" id="PTHR15653:SF2">
    <property type="entry name" value="STRIATIN"/>
    <property type="match status" value="1"/>
</dbReference>
<dbReference type="AlphaFoldDB" id="A0A7L0VCS8"/>
<evidence type="ECO:0000256" key="7">
    <source>
        <dbReference type="ARBA" id="ARBA00022574"/>
    </source>
</evidence>
<evidence type="ECO:0000313" key="21">
    <source>
        <dbReference type="EMBL" id="NXL76836.1"/>
    </source>
</evidence>
<evidence type="ECO:0000256" key="6">
    <source>
        <dbReference type="ARBA" id="ARBA00022553"/>
    </source>
</evidence>
<evidence type="ECO:0000256" key="13">
    <source>
        <dbReference type="ARBA" id="ARBA00023273"/>
    </source>
</evidence>
<feature type="coiled-coil region" evidence="18">
    <location>
        <begin position="32"/>
        <end position="87"/>
    </location>
</feature>
<keyword evidence="7 17" id="KW-0853">WD repeat</keyword>
<dbReference type="GO" id="GO:0032991">
    <property type="term" value="C:protein-containing complex"/>
    <property type="evidence" value="ECO:0007669"/>
    <property type="project" value="UniProtKB-ARBA"/>
</dbReference>
<dbReference type="FunFam" id="2.130.10.10:FF:000211">
    <property type="entry name" value="striatin isoform X1"/>
    <property type="match status" value="1"/>
</dbReference>
<dbReference type="GO" id="GO:0051721">
    <property type="term" value="F:protein phosphatase 2A binding"/>
    <property type="evidence" value="ECO:0007669"/>
    <property type="project" value="TreeGrafter"/>
</dbReference>
<comment type="similarity">
    <text evidence="4">Belongs to the WD repeat striatin family.</text>
</comment>
<feature type="repeat" description="WD" evidence="17">
    <location>
        <begin position="483"/>
        <end position="515"/>
    </location>
</feature>
<dbReference type="InterPro" id="IPR019775">
    <property type="entry name" value="WD40_repeat_CS"/>
</dbReference>
<evidence type="ECO:0000256" key="11">
    <source>
        <dbReference type="ARBA" id="ARBA00023054"/>
    </source>
</evidence>
<evidence type="ECO:0000256" key="10">
    <source>
        <dbReference type="ARBA" id="ARBA00023018"/>
    </source>
</evidence>
<evidence type="ECO:0000256" key="15">
    <source>
        <dbReference type="ARBA" id="ARBA00063979"/>
    </source>
</evidence>
<keyword evidence="8" id="KW-0677">Repeat</keyword>
<evidence type="ECO:0000256" key="18">
    <source>
        <dbReference type="SAM" id="Coils"/>
    </source>
</evidence>
<dbReference type="OrthoDB" id="727118at2759"/>
<dbReference type="GO" id="GO:0043197">
    <property type="term" value="C:dendritic spine"/>
    <property type="evidence" value="ECO:0007669"/>
    <property type="project" value="UniProtKB-SubCell"/>
</dbReference>
<dbReference type="InterPro" id="IPR001680">
    <property type="entry name" value="WD40_rpt"/>
</dbReference>
<dbReference type="InterPro" id="IPR036322">
    <property type="entry name" value="WD40_repeat_dom_sf"/>
</dbReference>
<dbReference type="PROSITE" id="PS00678">
    <property type="entry name" value="WD_REPEATS_1"/>
    <property type="match status" value="2"/>
</dbReference>
<organism evidence="21 22">
    <name type="scientific">Leptocoma aspasia</name>
    <dbReference type="NCBI Taxonomy" id="2585812"/>
    <lineage>
        <taxon>Eukaryota</taxon>
        <taxon>Metazoa</taxon>
        <taxon>Chordata</taxon>
        <taxon>Craniata</taxon>
        <taxon>Vertebrata</taxon>
        <taxon>Euteleostomi</taxon>
        <taxon>Archelosauria</taxon>
        <taxon>Archosauria</taxon>
        <taxon>Dinosauria</taxon>
        <taxon>Saurischia</taxon>
        <taxon>Theropoda</taxon>
        <taxon>Coelurosauria</taxon>
        <taxon>Aves</taxon>
        <taxon>Neognathae</taxon>
        <taxon>Neoaves</taxon>
        <taxon>Telluraves</taxon>
        <taxon>Australaves</taxon>
        <taxon>Passeriformes</taxon>
        <taxon>Passeroidea</taxon>
        <taxon>Nectariniidae</taxon>
        <taxon>Leptocoma</taxon>
    </lineage>
</organism>
<feature type="domain" description="Striatin N-terminal" evidence="20">
    <location>
        <begin position="21"/>
        <end position="148"/>
    </location>
</feature>
<dbReference type="GO" id="GO:0044877">
    <property type="term" value="F:protein-containing complex binding"/>
    <property type="evidence" value="ECO:0007669"/>
    <property type="project" value="UniProtKB-ARBA"/>
</dbReference>
<reference evidence="21 22" key="1">
    <citation type="submission" date="2019-09" db="EMBL/GenBank/DDBJ databases">
        <title>Bird 10,000 Genomes (B10K) Project - Family phase.</title>
        <authorList>
            <person name="Zhang G."/>
        </authorList>
    </citation>
    <scope>NUCLEOTIDE SEQUENCE [LARGE SCALE GENOMIC DNA]</scope>
    <source>
        <strain evidence="21">B10K-DU-001-35</strain>
        <tissue evidence="21">Muscle</tissue>
    </source>
</reference>
<keyword evidence="13" id="KW-0966">Cell projection</keyword>
<evidence type="ECO:0000256" key="4">
    <source>
        <dbReference type="ARBA" id="ARBA00009616"/>
    </source>
</evidence>
<keyword evidence="6" id="KW-0597">Phosphoprotein</keyword>
<evidence type="ECO:0000259" key="20">
    <source>
        <dbReference type="Pfam" id="PF08232"/>
    </source>
</evidence>
<keyword evidence="9" id="KW-0112">Calmodulin-binding</keyword>
<dbReference type="Proteomes" id="UP000558164">
    <property type="component" value="Unassembled WGS sequence"/>
</dbReference>
<dbReference type="InterPro" id="IPR015943">
    <property type="entry name" value="WD40/YVTN_repeat-like_dom_sf"/>
</dbReference>
<dbReference type="GO" id="GO:0005516">
    <property type="term" value="F:calmodulin binding"/>
    <property type="evidence" value="ECO:0007669"/>
    <property type="project" value="UniProtKB-KW"/>
</dbReference>
<feature type="non-terminal residue" evidence="21">
    <location>
        <position position="751"/>
    </location>
</feature>
<proteinExistence type="inferred from homology"/>
<keyword evidence="12" id="KW-0472">Membrane</keyword>
<comment type="subcellular location">
    <subcellularLocation>
        <location evidence="3">Cell projection</location>
        <location evidence="3">Dendritic spine</location>
    </subcellularLocation>
    <subcellularLocation>
        <location evidence="2">Cytoplasm</location>
    </subcellularLocation>
    <subcellularLocation>
        <location evidence="1">Membrane</location>
        <topology evidence="1">Peripheral membrane protein</topology>
    </subcellularLocation>
</comment>
<dbReference type="Pfam" id="PF08232">
    <property type="entry name" value="Striatin"/>
    <property type="match status" value="1"/>
</dbReference>
<dbReference type="SMART" id="SM00320">
    <property type="entry name" value="WD40"/>
    <property type="match status" value="6"/>
</dbReference>
<evidence type="ECO:0000256" key="17">
    <source>
        <dbReference type="PROSITE-ProRule" id="PRU00221"/>
    </source>
</evidence>
<feature type="repeat" description="WD" evidence="17">
    <location>
        <begin position="673"/>
        <end position="714"/>
    </location>
</feature>
<keyword evidence="5" id="KW-0963">Cytoplasm</keyword>
<feature type="non-terminal residue" evidence="21">
    <location>
        <position position="1"/>
    </location>
</feature>
<dbReference type="Gene3D" id="1.20.5.300">
    <property type="match status" value="1"/>
</dbReference>
<evidence type="ECO:0000256" key="19">
    <source>
        <dbReference type="SAM" id="MobiDB-lite"/>
    </source>
</evidence>